<feature type="transmembrane region" description="Helical" evidence="1">
    <location>
        <begin position="12"/>
        <end position="31"/>
    </location>
</feature>
<evidence type="ECO:0000313" key="3">
    <source>
        <dbReference type="Proteomes" id="UP001431313"/>
    </source>
</evidence>
<dbReference type="RefSeq" id="WP_258787564.1">
    <property type="nucleotide sequence ID" value="NZ_JANUGQ010000008.1"/>
</dbReference>
<evidence type="ECO:0000256" key="1">
    <source>
        <dbReference type="SAM" id="Phobius"/>
    </source>
</evidence>
<sequence>MSKAQSVVKSVAGAALLTLATVVATLLYLMFSTDGDGTVHREALFGSLFFESREKAGGATGVSMGVENPTALIVLFLVLVVVLTMVQFTYRGLKQRREHLIREMSGH</sequence>
<reference evidence="2" key="1">
    <citation type="submission" date="2022-08" db="EMBL/GenBank/DDBJ databases">
        <authorList>
            <person name="Somphong A."/>
            <person name="Phongsopitanun W."/>
        </authorList>
    </citation>
    <scope>NUCLEOTIDE SEQUENCE</scope>
    <source>
        <strain evidence="2">LP05-1</strain>
    </source>
</reference>
<organism evidence="2 3">
    <name type="scientific">Streptomyces pyxinae</name>
    <dbReference type="NCBI Taxonomy" id="2970734"/>
    <lineage>
        <taxon>Bacteria</taxon>
        <taxon>Bacillati</taxon>
        <taxon>Actinomycetota</taxon>
        <taxon>Actinomycetes</taxon>
        <taxon>Kitasatosporales</taxon>
        <taxon>Streptomycetaceae</taxon>
        <taxon>Streptomyces</taxon>
    </lineage>
</organism>
<accession>A0ABT2CGA1</accession>
<proteinExistence type="predicted"/>
<keyword evidence="3" id="KW-1185">Reference proteome</keyword>
<keyword evidence="1" id="KW-1133">Transmembrane helix</keyword>
<comment type="caution">
    <text evidence="2">The sequence shown here is derived from an EMBL/GenBank/DDBJ whole genome shotgun (WGS) entry which is preliminary data.</text>
</comment>
<gene>
    <name evidence="2" type="ORF">NX801_12395</name>
</gene>
<keyword evidence="1" id="KW-0472">Membrane</keyword>
<evidence type="ECO:0000313" key="2">
    <source>
        <dbReference type="EMBL" id="MCS0636447.1"/>
    </source>
</evidence>
<protein>
    <submittedName>
        <fullName evidence="2">Uncharacterized protein</fullName>
    </submittedName>
</protein>
<keyword evidence="1" id="KW-0812">Transmembrane</keyword>
<name>A0ABT2CGA1_9ACTN</name>
<dbReference type="EMBL" id="JANUGQ010000008">
    <property type="protein sequence ID" value="MCS0636447.1"/>
    <property type="molecule type" value="Genomic_DNA"/>
</dbReference>
<feature type="transmembrane region" description="Helical" evidence="1">
    <location>
        <begin position="71"/>
        <end position="90"/>
    </location>
</feature>
<dbReference type="Proteomes" id="UP001431313">
    <property type="component" value="Unassembled WGS sequence"/>
</dbReference>